<reference evidence="1" key="1">
    <citation type="submission" date="2022-09" db="EMBL/GenBank/DDBJ databases">
        <title>A Global Phylogenomic Analysis of the Shiitake Genus Lentinula.</title>
        <authorList>
            <consortium name="DOE Joint Genome Institute"/>
            <person name="Sierra-Patev S."/>
            <person name="Min B."/>
            <person name="Naranjo-Ortiz M."/>
            <person name="Looney B."/>
            <person name="Konkel Z."/>
            <person name="Slot J.C."/>
            <person name="Sakamoto Y."/>
            <person name="Steenwyk J.L."/>
            <person name="Rokas A."/>
            <person name="Carro J."/>
            <person name="Camarero S."/>
            <person name="Ferreira P."/>
            <person name="Molpeceres G."/>
            <person name="Ruiz-Duenas F.J."/>
            <person name="Serrano A."/>
            <person name="Henrissat B."/>
            <person name="Drula E."/>
            <person name="Hughes K.W."/>
            <person name="Mata J.L."/>
            <person name="Ishikawa N.K."/>
            <person name="Vargas-Isla R."/>
            <person name="Ushijima S."/>
            <person name="Smith C.A."/>
            <person name="Ahrendt S."/>
            <person name="Andreopoulos W."/>
            <person name="He G."/>
            <person name="Labutti K."/>
            <person name="Lipzen A."/>
            <person name="Ng V."/>
            <person name="Riley R."/>
            <person name="Sandor L."/>
            <person name="Barry K."/>
            <person name="Martinez A.T."/>
            <person name="Xiao Y."/>
            <person name="Gibbons J.G."/>
            <person name="Terashima K."/>
            <person name="Grigoriev I.V."/>
            <person name="Hibbett D.S."/>
        </authorList>
    </citation>
    <scope>NUCLEOTIDE SEQUENCE</scope>
    <source>
        <strain evidence="1">TMI1499</strain>
    </source>
</reference>
<protein>
    <submittedName>
        <fullName evidence="1">Uncharacterized protein</fullName>
    </submittedName>
</protein>
<name>A0ACC1TNQ5_9AGAR</name>
<comment type="caution">
    <text evidence="1">The sequence shown here is derived from an EMBL/GenBank/DDBJ whole genome shotgun (WGS) entry which is preliminary data.</text>
</comment>
<gene>
    <name evidence="1" type="ORF">F5876DRAFT_80846</name>
</gene>
<dbReference type="Proteomes" id="UP001163835">
    <property type="component" value="Unassembled WGS sequence"/>
</dbReference>
<accession>A0ACC1TNQ5</accession>
<evidence type="ECO:0000313" key="2">
    <source>
        <dbReference type="Proteomes" id="UP001163835"/>
    </source>
</evidence>
<dbReference type="EMBL" id="MU795446">
    <property type="protein sequence ID" value="KAJ3806293.1"/>
    <property type="molecule type" value="Genomic_DNA"/>
</dbReference>
<evidence type="ECO:0000313" key="1">
    <source>
        <dbReference type="EMBL" id="KAJ3806293.1"/>
    </source>
</evidence>
<keyword evidence="2" id="KW-1185">Reference proteome</keyword>
<proteinExistence type="predicted"/>
<sequence length="368" mass="42026">MPDLSFSTTQLQALYTLFLSQGSNLPEELKLLLGSLQIQLEGNFSPNPSFPTPSPSPERPSKAARATKYLSIKTRPKPPWLASKSRTTCEAGIQVDLDLAAQDNRDPPLSLHRDGDSLHDHDFHDCNMHHHPDLHHNCNRARDLHQTCDQDRARDLDQDRARDHGCTRDRTRDCTCDLNCDQNHAHNLHQTCGRNQDPDCDLHQTRDPNHYRDLSCDHDRNLPCDHNHEHAHNCHLLLVPHDHHNSDSLHNPHDSHHHHGHDLLHNLDHNRDLHRAHHPDTYRYDGNSRQVSPLNSHRSLLSPPIDSDKSPSRDTFSDLDALCPLDLDDTHYADSPSFCPKDNFRGNELPPSDSSAFEADDSDYKKCQ</sequence>
<organism evidence="1 2">
    <name type="scientific">Lentinula aff. lateritia</name>
    <dbReference type="NCBI Taxonomy" id="2804960"/>
    <lineage>
        <taxon>Eukaryota</taxon>
        <taxon>Fungi</taxon>
        <taxon>Dikarya</taxon>
        <taxon>Basidiomycota</taxon>
        <taxon>Agaricomycotina</taxon>
        <taxon>Agaricomycetes</taxon>
        <taxon>Agaricomycetidae</taxon>
        <taxon>Agaricales</taxon>
        <taxon>Marasmiineae</taxon>
        <taxon>Omphalotaceae</taxon>
        <taxon>Lentinula</taxon>
    </lineage>
</organism>